<dbReference type="InterPro" id="IPR051531">
    <property type="entry name" value="N-acetyltransferase"/>
</dbReference>
<dbReference type="PANTHER" id="PTHR43792">
    <property type="entry name" value="GNAT FAMILY, PUTATIVE (AFU_ORTHOLOGUE AFUA_3G00765)-RELATED-RELATED"/>
    <property type="match status" value="1"/>
</dbReference>
<dbReference type="PROSITE" id="PS51186">
    <property type="entry name" value="GNAT"/>
    <property type="match status" value="1"/>
</dbReference>
<protein>
    <submittedName>
        <fullName evidence="2">Protein N-acetyltransferase, RimJ/RimL family</fullName>
    </submittedName>
</protein>
<dbReference type="InterPro" id="IPR000182">
    <property type="entry name" value="GNAT_dom"/>
</dbReference>
<dbReference type="Pfam" id="PF13302">
    <property type="entry name" value="Acetyltransf_3"/>
    <property type="match status" value="1"/>
</dbReference>
<gene>
    <name evidence="2" type="ORF">SAMN02787073_1305</name>
</gene>
<dbReference type="AlphaFoldDB" id="A0A1M4YKW9"/>
<dbReference type="GO" id="GO:0016747">
    <property type="term" value="F:acyltransferase activity, transferring groups other than amino-acyl groups"/>
    <property type="evidence" value="ECO:0007669"/>
    <property type="project" value="InterPro"/>
</dbReference>
<dbReference type="PANTHER" id="PTHR43792:SF16">
    <property type="entry name" value="N-ACETYLTRANSFERASE DOMAIN-CONTAINING PROTEIN"/>
    <property type="match status" value="1"/>
</dbReference>
<keyword evidence="2" id="KW-0808">Transferase</keyword>
<dbReference type="EMBL" id="FQVE01000002">
    <property type="protein sequence ID" value="SHF06046.1"/>
    <property type="molecule type" value="Genomic_DNA"/>
</dbReference>
<accession>A0A1M4YKW9</accession>
<reference evidence="3" key="1">
    <citation type="submission" date="2016-11" db="EMBL/GenBank/DDBJ databases">
        <authorList>
            <person name="Varghese N."/>
            <person name="Submissions S."/>
        </authorList>
    </citation>
    <scope>NUCLEOTIDE SEQUENCE [LARGE SCALE GENOMIC DNA]</scope>
    <source>
        <strain evidence="3">YR203</strain>
    </source>
</reference>
<name>A0A1M4YKW9_9FLAO</name>
<evidence type="ECO:0000259" key="1">
    <source>
        <dbReference type="PROSITE" id="PS51186"/>
    </source>
</evidence>
<dbReference type="InterPro" id="IPR016181">
    <property type="entry name" value="Acyl_CoA_acyltransferase"/>
</dbReference>
<organism evidence="2 3">
    <name type="scientific">Chryseobacterium vrystaatense</name>
    <dbReference type="NCBI Taxonomy" id="307480"/>
    <lineage>
        <taxon>Bacteria</taxon>
        <taxon>Pseudomonadati</taxon>
        <taxon>Bacteroidota</taxon>
        <taxon>Flavobacteriia</taxon>
        <taxon>Flavobacteriales</taxon>
        <taxon>Weeksellaceae</taxon>
        <taxon>Chryseobacterium group</taxon>
        <taxon>Chryseobacterium</taxon>
    </lineage>
</organism>
<dbReference type="Proteomes" id="UP000184108">
    <property type="component" value="Unassembled WGS sequence"/>
</dbReference>
<evidence type="ECO:0000313" key="3">
    <source>
        <dbReference type="Proteomes" id="UP000184108"/>
    </source>
</evidence>
<sequence length="175" mass="20263">MKLNKDIRIKTDRLLLQPVDELYVDDINTCFTAEVTRYMPFSPEGDRNDILSFVEESKRSLSNNTDLVMVALDSENNFMGCCGIHHITEESVELGLWLKKTAQGIGLGTEIIKSLIEFLENNFIFKYIIYPVDQENIASRKIPEKLGFSPYKKYQKNKDASSFLNIIEYRKYYPA</sequence>
<proteinExistence type="predicted"/>
<feature type="domain" description="N-acetyltransferase" evidence="1">
    <location>
        <begin position="14"/>
        <end position="174"/>
    </location>
</feature>
<evidence type="ECO:0000313" key="2">
    <source>
        <dbReference type="EMBL" id="SHF06046.1"/>
    </source>
</evidence>
<dbReference type="SUPFAM" id="SSF55729">
    <property type="entry name" value="Acyl-CoA N-acyltransferases (Nat)"/>
    <property type="match status" value="1"/>
</dbReference>
<dbReference type="Gene3D" id="3.40.630.30">
    <property type="match status" value="1"/>
</dbReference>
<dbReference type="RefSeq" id="WP_073172042.1">
    <property type="nucleotide sequence ID" value="NZ_FQVE01000002.1"/>
</dbReference>